<accession>A0A087E2H5</accession>
<evidence type="ECO:0000313" key="3">
    <source>
        <dbReference type="Proteomes" id="UP000029003"/>
    </source>
</evidence>
<protein>
    <submittedName>
        <fullName evidence="2">Uncharacterized protein</fullName>
    </submittedName>
</protein>
<feature type="region of interest" description="Disordered" evidence="1">
    <location>
        <begin position="39"/>
        <end position="59"/>
    </location>
</feature>
<evidence type="ECO:0000313" key="2">
    <source>
        <dbReference type="EMBL" id="KFJ01976.1"/>
    </source>
</evidence>
<dbReference type="EMBL" id="JGZT01000007">
    <property type="protein sequence ID" value="KFJ01976.1"/>
    <property type="molecule type" value="Genomic_DNA"/>
</dbReference>
<gene>
    <name evidence="2" type="ORF">THER5_1979</name>
</gene>
<organism evidence="2 3">
    <name type="scientific">Bifidobacterium thermacidophilum subsp. thermacidophilum</name>
    <dbReference type="NCBI Taxonomy" id="79262"/>
    <lineage>
        <taxon>Bacteria</taxon>
        <taxon>Bacillati</taxon>
        <taxon>Actinomycetota</taxon>
        <taxon>Actinomycetes</taxon>
        <taxon>Bifidobacteriales</taxon>
        <taxon>Bifidobacteriaceae</taxon>
        <taxon>Bifidobacterium</taxon>
    </lineage>
</organism>
<comment type="caution">
    <text evidence="2">The sequence shown here is derived from an EMBL/GenBank/DDBJ whole genome shotgun (WGS) entry which is preliminary data.</text>
</comment>
<dbReference type="AlphaFoldDB" id="A0A087E2H5"/>
<proteinExistence type="predicted"/>
<name>A0A087E2H5_9BIFI</name>
<dbReference type="Proteomes" id="UP000029003">
    <property type="component" value="Unassembled WGS sequence"/>
</dbReference>
<reference evidence="2 3" key="1">
    <citation type="submission" date="2014-03" db="EMBL/GenBank/DDBJ databases">
        <title>Genomics of Bifidobacteria.</title>
        <authorList>
            <person name="Ventura M."/>
            <person name="Milani C."/>
            <person name="Lugli G.A."/>
        </authorList>
    </citation>
    <scope>NUCLEOTIDE SEQUENCE [LARGE SCALE GENOMIC DNA]</scope>
    <source>
        <strain evidence="2 3">LMG 21395</strain>
    </source>
</reference>
<sequence>MFPDRDMRKQQEILCNQTWGLARGAGREVVWAQGVIGDGHRHQEHGGTREFRLKTQDSG</sequence>
<evidence type="ECO:0000256" key="1">
    <source>
        <dbReference type="SAM" id="MobiDB-lite"/>
    </source>
</evidence>